<organism evidence="1 2">
    <name type="scientific">Flavobacterium caeni</name>
    <dbReference type="NCBI Taxonomy" id="490189"/>
    <lineage>
        <taxon>Bacteria</taxon>
        <taxon>Pseudomonadati</taxon>
        <taxon>Bacteroidota</taxon>
        <taxon>Flavobacteriia</taxon>
        <taxon>Flavobacteriales</taxon>
        <taxon>Flavobacteriaceae</taxon>
        <taxon>Flavobacterium</taxon>
    </lineage>
</organism>
<gene>
    <name evidence="1" type="ORF">SAMN02927903_01251</name>
</gene>
<evidence type="ECO:0000313" key="2">
    <source>
        <dbReference type="Proteomes" id="UP000199354"/>
    </source>
</evidence>
<dbReference type="AlphaFoldDB" id="A0A1G5FCD3"/>
<accession>A0A1G5FCD3</accession>
<name>A0A1G5FCD3_9FLAO</name>
<keyword evidence="2" id="KW-1185">Reference proteome</keyword>
<dbReference type="OrthoDB" id="711499at2"/>
<evidence type="ECO:0000313" key="1">
    <source>
        <dbReference type="EMBL" id="SCY36932.1"/>
    </source>
</evidence>
<dbReference type="RefSeq" id="WP_091141441.1">
    <property type="nucleotide sequence ID" value="NZ_FMVF01000005.1"/>
</dbReference>
<sequence length="62" mass="7510">MERIILYNKDLQLLTGKSEKACYRLMHKIRDKMGKPADIPITIHEFCEYMRIRPELVRVYIK</sequence>
<dbReference type="Proteomes" id="UP000199354">
    <property type="component" value="Unassembled WGS sequence"/>
</dbReference>
<dbReference type="EMBL" id="FMVF01000005">
    <property type="protein sequence ID" value="SCY36932.1"/>
    <property type="molecule type" value="Genomic_DNA"/>
</dbReference>
<reference evidence="1 2" key="1">
    <citation type="submission" date="2016-10" db="EMBL/GenBank/DDBJ databases">
        <authorList>
            <person name="de Groot N.N."/>
        </authorList>
    </citation>
    <scope>NUCLEOTIDE SEQUENCE [LARGE SCALE GENOMIC DNA]</scope>
    <source>
        <strain evidence="1 2">CGMCC 1.7031</strain>
    </source>
</reference>
<proteinExistence type="predicted"/>
<protein>
    <submittedName>
        <fullName evidence="1">Uncharacterized protein</fullName>
    </submittedName>
</protein>
<dbReference type="STRING" id="490189.SAMN02927903_01251"/>